<dbReference type="HOGENOM" id="CLU_069764_2_0_5"/>
<dbReference type="AlphaFoldDB" id="D5RPP1"/>
<keyword evidence="2" id="KW-1185">Reference proteome</keyword>
<name>D5RPP1_9PROT</name>
<dbReference type="OrthoDB" id="2808696at2"/>
<reference evidence="1 2" key="1">
    <citation type="submission" date="2010-04" db="EMBL/GenBank/DDBJ databases">
        <authorList>
            <person name="Qin X."/>
            <person name="Bachman B."/>
            <person name="Battles P."/>
            <person name="Bell A."/>
            <person name="Bess C."/>
            <person name="Bickham C."/>
            <person name="Chaboub L."/>
            <person name="Chen D."/>
            <person name="Coyle M."/>
            <person name="Deiros D.R."/>
            <person name="Dinh H."/>
            <person name="Forbes L."/>
            <person name="Fowler G."/>
            <person name="Francisco L."/>
            <person name="Fu Q."/>
            <person name="Gubbala S."/>
            <person name="Hale W."/>
            <person name="Han Y."/>
            <person name="Hemphill L."/>
            <person name="Highlander S.K."/>
            <person name="Hirani K."/>
            <person name="Hogues M."/>
            <person name="Jackson L."/>
            <person name="Jakkamsetti A."/>
            <person name="Javaid M."/>
            <person name="Jiang H."/>
            <person name="Korchina V."/>
            <person name="Kovar C."/>
            <person name="Lara F."/>
            <person name="Lee S."/>
            <person name="Mata R."/>
            <person name="Mathew T."/>
            <person name="Moen C."/>
            <person name="Morales K."/>
            <person name="Munidasa M."/>
            <person name="Nazareth L."/>
            <person name="Ngo R."/>
            <person name="Nguyen L."/>
            <person name="Okwuonu G."/>
            <person name="Ongeri F."/>
            <person name="Patil S."/>
            <person name="Petrosino J."/>
            <person name="Pham C."/>
            <person name="Pham P."/>
            <person name="Pu L.-L."/>
            <person name="Puazo M."/>
            <person name="Raj R."/>
            <person name="Reid J."/>
            <person name="Rouhana J."/>
            <person name="Saada N."/>
            <person name="Shang Y."/>
            <person name="Simmons D."/>
            <person name="Thornton R."/>
            <person name="Warren J."/>
            <person name="Weissenberger G."/>
            <person name="Zhang J."/>
            <person name="Zhang L."/>
            <person name="Zhou C."/>
            <person name="Zhu D."/>
            <person name="Muzny D."/>
            <person name="Worley K."/>
            <person name="Gibbs R."/>
        </authorList>
    </citation>
    <scope>NUCLEOTIDE SEQUENCE [LARGE SCALE GENOMIC DNA]</scope>
    <source>
        <strain evidence="1 2">ATCC 49957</strain>
    </source>
</reference>
<evidence type="ECO:0008006" key="3">
    <source>
        <dbReference type="Google" id="ProtNLM"/>
    </source>
</evidence>
<comment type="caution">
    <text evidence="1">The sequence shown here is derived from an EMBL/GenBank/DDBJ whole genome shotgun (WGS) entry which is preliminary data.</text>
</comment>
<dbReference type="Proteomes" id="UP000005324">
    <property type="component" value="Unassembled WGS sequence"/>
</dbReference>
<evidence type="ECO:0000313" key="2">
    <source>
        <dbReference type="Proteomes" id="UP000005324"/>
    </source>
</evidence>
<gene>
    <name evidence="1" type="ORF">HMPREF0731_3053</name>
</gene>
<protein>
    <recommendedName>
        <fullName evidence="3">PD-(D/E)XK motif protein</fullName>
    </recommendedName>
</protein>
<evidence type="ECO:0000313" key="1">
    <source>
        <dbReference type="EMBL" id="EFH10737.1"/>
    </source>
</evidence>
<dbReference type="Pfam" id="PF14390">
    <property type="entry name" value="DUF4420"/>
    <property type="match status" value="1"/>
</dbReference>
<dbReference type="InterPro" id="IPR025534">
    <property type="entry name" value="DUF4420"/>
</dbReference>
<sequence>MRLAEAWRALAGDAGGSGWRTVHLVQLGEVAILAGRQKPDDREALLLDFRHARLPPPSQLPAGRGFSVEATRHPSLPNLQLLALTRQQGARTDLFEAMAQDLIALLANAVHEDVQAVVDAVLARIRAWQDFMSYPRAGNLSEEEEIGLYGELVVLEQLLAALPDSAAVVDMWQGPLRGLHDFMLPIGAVETKATTSATGFRATVGSLEQLDLSIRSPIYLAATRLAASDTGSTLPQRVAQLRASLTTCSGQATQSFSNRLLRAGYIDAFADRYTRRLIVSDLRWIEVSADFPLLTAASVPHGVVSARYVIDLDMHPLPTTSLMTILEAAGLK</sequence>
<accession>D5RPP1</accession>
<organism evidence="1 2">
    <name type="scientific">Pseudoroseomonas cervicalis ATCC 49957</name>
    <dbReference type="NCBI Taxonomy" id="525371"/>
    <lineage>
        <taxon>Bacteria</taxon>
        <taxon>Pseudomonadati</taxon>
        <taxon>Pseudomonadota</taxon>
        <taxon>Alphaproteobacteria</taxon>
        <taxon>Acetobacterales</taxon>
        <taxon>Roseomonadaceae</taxon>
        <taxon>Roseomonas</taxon>
    </lineage>
</organism>
<dbReference type="EMBL" id="ADVL01000638">
    <property type="protein sequence ID" value="EFH10737.1"/>
    <property type="molecule type" value="Genomic_DNA"/>
</dbReference>
<proteinExistence type="predicted"/>